<evidence type="ECO:0000313" key="2">
    <source>
        <dbReference type="Proteomes" id="UP000007801"/>
    </source>
</evidence>
<name>B3MMV4_DROAN</name>
<accession>B3MMV4</accession>
<keyword evidence="2" id="KW-1185">Reference proteome</keyword>
<sequence length="157" mass="18346">MQCRKKSNVFFIDDVNSCMAGLKSATKEALELGAKTPETYERHRHVSKKIVNFRSLSSKQYPEMAASGIPPPKVDHPTSVYSHDYSCHLRRKMKPPCKVEDVLPDPEFCRRPINVFYMLPSSRFKFMDDHLKTELVPEDRKKIDFFRQIRNQSLLIQ</sequence>
<evidence type="ECO:0000313" key="1">
    <source>
        <dbReference type="EMBL" id="EDV30979.2"/>
    </source>
</evidence>
<dbReference type="OrthoDB" id="8023081at2759"/>
<protein>
    <submittedName>
        <fullName evidence="1">Uncharacterized protein</fullName>
    </submittedName>
</protein>
<organism evidence="1 2">
    <name type="scientific">Drosophila ananassae</name>
    <name type="common">Fruit fly</name>
    <dbReference type="NCBI Taxonomy" id="7217"/>
    <lineage>
        <taxon>Eukaryota</taxon>
        <taxon>Metazoa</taxon>
        <taxon>Ecdysozoa</taxon>
        <taxon>Arthropoda</taxon>
        <taxon>Hexapoda</taxon>
        <taxon>Insecta</taxon>
        <taxon>Pterygota</taxon>
        <taxon>Neoptera</taxon>
        <taxon>Endopterygota</taxon>
        <taxon>Diptera</taxon>
        <taxon>Brachycera</taxon>
        <taxon>Muscomorpha</taxon>
        <taxon>Ephydroidea</taxon>
        <taxon>Drosophilidae</taxon>
        <taxon>Drosophila</taxon>
        <taxon>Sophophora</taxon>
    </lineage>
</organism>
<dbReference type="AlphaFoldDB" id="B3MMV4"/>
<dbReference type="GeneID" id="6497938"/>
<dbReference type="EMBL" id="CH902620">
    <property type="protein sequence ID" value="EDV30979.2"/>
    <property type="molecule type" value="Genomic_DNA"/>
</dbReference>
<dbReference type="Proteomes" id="UP000007801">
    <property type="component" value="Unassembled WGS sequence"/>
</dbReference>
<gene>
    <name evidence="1" type="primary">Dana\GF15125</name>
    <name evidence="1" type="synonym">dana_GLEANR_15892</name>
    <name evidence="1" type="ORF">GF15125</name>
</gene>
<dbReference type="HOGENOM" id="CLU_1742439_0_0_1"/>
<dbReference type="KEGG" id="dan:6497938"/>
<dbReference type="InParanoid" id="B3MMV4"/>
<reference evidence="1 2" key="1">
    <citation type="journal article" date="2007" name="Nature">
        <title>Evolution of genes and genomes on the Drosophila phylogeny.</title>
        <authorList>
            <consortium name="Drosophila 12 Genomes Consortium"/>
            <person name="Clark A.G."/>
            <person name="Eisen M.B."/>
            <person name="Smith D.R."/>
            <person name="Bergman C.M."/>
            <person name="Oliver B."/>
            <person name="Markow T.A."/>
            <person name="Kaufman T.C."/>
            <person name="Kellis M."/>
            <person name="Gelbart W."/>
            <person name="Iyer V.N."/>
            <person name="Pollard D.A."/>
            <person name="Sackton T.B."/>
            <person name="Larracuente A.M."/>
            <person name="Singh N.D."/>
            <person name="Abad J.P."/>
            <person name="Abt D.N."/>
            <person name="Adryan B."/>
            <person name="Aguade M."/>
            <person name="Akashi H."/>
            <person name="Anderson W.W."/>
            <person name="Aquadro C.F."/>
            <person name="Ardell D.H."/>
            <person name="Arguello R."/>
            <person name="Artieri C.G."/>
            <person name="Barbash D.A."/>
            <person name="Barker D."/>
            <person name="Barsanti P."/>
            <person name="Batterham P."/>
            <person name="Batzoglou S."/>
            <person name="Begun D."/>
            <person name="Bhutkar A."/>
            <person name="Blanco E."/>
            <person name="Bosak S.A."/>
            <person name="Bradley R.K."/>
            <person name="Brand A.D."/>
            <person name="Brent M.R."/>
            <person name="Brooks A.N."/>
            <person name="Brown R.H."/>
            <person name="Butlin R.K."/>
            <person name="Caggese C."/>
            <person name="Calvi B.R."/>
            <person name="Bernardo de Carvalho A."/>
            <person name="Caspi A."/>
            <person name="Castrezana S."/>
            <person name="Celniker S.E."/>
            <person name="Chang J.L."/>
            <person name="Chapple C."/>
            <person name="Chatterji S."/>
            <person name="Chinwalla A."/>
            <person name="Civetta A."/>
            <person name="Clifton S.W."/>
            <person name="Comeron J.M."/>
            <person name="Costello J.C."/>
            <person name="Coyne J.A."/>
            <person name="Daub J."/>
            <person name="David R.G."/>
            <person name="Delcher A.L."/>
            <person name="Delehaunty K."/>
            <person name="Do C.B."/>
            <person name="Ebling H."/>
            <person name="Edwards K."/>
            <person name="Eickbush T."/>
            <person name="Evans J.D."/>
            <person name="Filipski A."/>
            <person name="Findeiss S."/>
            <person name="Freyhult E."/>
            <person name="Fulton L."/>
            <person name="Fulton R."/>
            <person name="Garcia A.C."/>
            <person name="Gardiner A."/>
            <person name="Garfield D.A."/>
            <person name="Garvin B.E."/>
            <person name="Gibson G."/>
            <person name="Gilbert D."/>
            <person name="Gnerre S."/>
            <person name="Godfrey J."/>
            <person name="Good R."/>
            <person name="Gotea V."/>
            <person name="Gravely B."/>
            <person name="Greenberg A.J."/>
            <person name="Griffiths-Jones S."/>
            <person name="Gross S."/>
            <person name="Guigo R."/>
            <person name="Gustafson E.A."/>
            <person name="Haerty W."/>
            <person name="Hahn M.W."/>
            <person name="Halligan D.L."/>
            <person name="Halpern A.L."/>
            <person name="Halter G.M."/>
            <person name="Han M.V."/>
            <person name="Heger A."/>
            <person name="Hillier L."/>
            <person name="Hinrichs A.S."/>
            <person name="Holmes I."/>
            <person name="Hoskins R.A."/>
            <person name="Hubisz M.J."/>
            <person name="Hultmark D."/>
            <person name="Huntley M.A."/>
            <person name="Jaffe D.B."/>
            <person name="Jagadeeshan S."/>
            <person name="Jeck W.R."/>
            <person name="Johnson J."/>
            <person name="Jones C.D."/>
            <person name="Jordan W.C."/>
            <person name="Karpen G.H."/>
            <person name="Kataoka E."/>
            <person name="Keightley P.D."/>
            <person name="Kheradpour P."/>
            <person name="Kirkness E.F."/>
            <person name="Koerich L.B."/>
            <person name="Kristiansen K."/>
            <person name="Kudrna D."/>
            <person name="Kulathinal R.J."/>
            <person name="Kumar S."/>
            <person name="Kwok R."/>
            <person name="Lander E."/>
            <person name="Langley C.H."/>
            <person name="Lapoint R."/>
            <person name="Lazzaro B.P."/>
            <person name="Lee S.J."/>
            <person name="Levesque L."/>
            <person name="Li R."/>
            <person name="Lin C.F."/>
            <person name="Lin M.F."/>
            <person name="Lindblad-Toh K."/>
            <person name="Llopart A."/>
            <person name="Long M."/>
            <person name="Low L."/>
            <person name="Lozovsky E."/>
            <person name="Lu J."/>
            <person name="Luo M."/>
            <person name="Machado C.A."/>
            <person name="Makalowski W."/>
            <person name="Marzo M."/>
            <person name="Matsuda M."/>
            <person name="Matzkin L."/>
            <person name="McAllister B."/>
            <person name="McBride C.S."/>
            <person name="McKernan B."/>
            <person name="McKernan K."/>
            <person name="Mendez-Lago M."/>
            <person name="Minx P."/>
            <person name="Mollenhauer M.U."/>
            <person name="Montooth K."/>
            <person name="Mount S.M."/>
            <person name="Mu X."/>
            <person name="Myers E."/>
            <person name="Negre B."/>
            <person name="Newfeld S."/>
            <person name="Nielsen R."/>
            <person name="Noor M.A."/>
            <person name="O'Grady P."/>
            <person name="Pachter L."/>
            <person name="Papaceit M."/>
            <person name="Parisi M.J."/>
            <person name="Parisi M."/>
            <person name="Parts L."/>
            <person name="Pedersen J.S."/>
            <person name="Pesole G."/>
            <person name="Phillippy A.M."/>
            <person name="Ponting C.P."/>
            <person name="Pop M."/>
            <person name="Porcelli D."/>
            <person name="Powell J.R."/>
            <person name="Prohaska S."/>
            <person name="Pruitt K."/>
            <person name="Puig M."/>
            <person name="Quesneville H."/>
            <person name="Ram K.R."/>
            <person name="Rand D."/>
            <person name="Rasmussen M.D."/>
            <person name="Reed L.K."/>
            <person name="Reenan R."/>
            <person name="Reily A."/>
            <person name="Remington K.A."/>
            <person name="Rieger T.T."/>
            <person name="Ritchie M.G."/>
            <person name="Robin C."/>
            <person name="Rogers Y.H."/>
            <person name="Rohde C."/>
            <person name="Rozas J."/>
            <person name="Rubenfield M.J."/>
            <person name="Ruiz A."/>
            <person name="Russo S."/>
            <person name="Salzberg S.L."/>
            <person name="Sanchez-Gracia A."/>
            <person name="Saranga D.J."/>
            <person name="Sato H."/>
            <person name="Schaeffer S.W."/>
            <person name="Schatz M.C."/>
            <person name="Schlenke T."/>
            <person name="Schwartz R."/>
            <person name="Segarra C."/>
            <person name="Singh R.S."/>
            <person name="Sirot L."/>
            <person name="Sirota M."/>
            <person name="Sisneros N.B."/>
            <person name="Smith C.D."/>
            <person name="Smith T.F."/>
            <person name="Spieth J."/>
            <person name="Stage D.E."/>
            <person name="Stark A."/>
            <person name="Stephan W."/>
            <person name="Strausberg R.L."/>
            <person name="Strempel S."/>
            <person name="Sturgill D."/>
            <person name="Sutton G."/>
            <person name="Sutton G.G."/>
            <person name="Tao W."/>
            <person name="Teichmann S."/>
            <person name="Tobari Y.N."/>
            <person name="Tomimura Y."/>
            <person name="Tsolas J.M."/>
            <person name="Valente V.L."/>
            <person name="Venter E."/>
            <person name="Venter J.C."/>
            <person name="Vicario S."/>
            <person name="Vieira F.G."/>
            <person name="Vilella A.J."/>
            <person name="Villasante A."/>
            <person name="Walenz B."/>
            <person name="Wang J."/>
            <person name="Wasserman M."/>
            <person name="Watts T."/>
            <person name="Wilson D."/>
            <person name="Wilson R.K."/>
            <person name="Wing R.A."/>
            <person name="Wolfner M.F."/>
            <person name="Wong A."/>
            <person name="Wong G.K."/>
            <person name="Wu C.I."/>
            <person name="Wu G."/>
            <person name="Yamamoto D."/>
            <person name="Yang H.P."/>
            <person name="Yang S.P."/>
            <person name="Yorke J.A."/>
            <person name="Yoshida K."/>
            <person name="Zdobnov E."/>
            <person name="Zhang P."/>
            <person name="Zhang Y."/>
            <person name="Zimin A.V."/>
            <person name="Baldwin J."/>
            <person name="Abdouelleil A."/>
            <person name="Abdulkadir J."/>
            <person name="Abebe A."/>
            <person name="Abera B."/>
            <person name="Abreu J."/>
            <person name="Acer S.C."/>
            <person name="Aftuck L."/>
            <person name="Alexander A."/>
            <person name="An P."/>
            <person name="Anderson E."/>
            <person name="Anderson S."/>
            <person name="Arachi H."/>
            <person name="Azer M."/>
            <person name="Bachantsang P."/>
            <person name="Barry A."/>
            <person name="Bayul T."/>
            <person name="Berlin A."/>
            <person name="Bessette D."/>
            <person name="Bloom T."/>
            <person name="Blye J."/>
            <person name="Boguslavskiy L."/>
            <person name="Bonnet C."/>
            <person name="Boukhgalter B."/>
            <person name="Bourzgui I."/>
            <person name="Brown A."/>
            <person name="Cahill P."/>
            <person name="Channer S."/>
            <person name="Cheshatsang Y."/>
            <person name="Chuda L."/>
            <person name="Citroen M."/>
            <person name="Collymore A."/>
            <person name="Cooke P."/>
            <person name="Costello M."/>
            <person name="D'Aco K."/>
            <person name="Daza R."/>
            <person name="De Haan G."/>
            <person name="DeGray S."/>
            <person name="DeMaso C."/>
            <person name="Dhargay N."/>
            <person name="Dooley K."/>
            <person name="Dooley E."/>
            <person name="Doricent M."/>
            <person name="Dorje P."/>
            <person name="Dorjee K."/>
            <person name="Dupes A."/>
            <person name="Elong R."/>
            <person name="Falk J."/>
            <person name="Farina A."/>
            <person name="Faro S."/>
            <person name="Ferguson D."/>
            <person name="Fisher S."/>
            <person name="Foley C.D."/>
            <person name="Franke A."/>
            <person name="Friedrich D."/>
            <person name="Gadbois L."/>
            <person name="Gearin G."/>
            <person name="Gearin C.R."/>
            <person name="Giannoukos G."/>
            <person name="Goode T."/>
            <person name="Graham J."/>
            <person name="Grandbois E."/>
            <person name="Grewal S."/>
            <person name="Gyaltsen K."/>
            <person name="Hafez N."/>
            <person name="Hagos B."/>
            <person name="Hall J."/>
            <person name="Henson C."/>
            <person name="Hollinger A."/>
            <person name="Honan T."/>
            <person name="Huard M.D."/>
            <person name="Hughes L."/>
            <person name="Hurhula B."/>
            <person name="Husby M.E."/>
            <person name="Kamat A."/>
            <person name="Kanga B."/>
            <person name="Kashin S."/>
            <person name="Khazanovich D."/>
            <person name="Kisner P."/>
            <person name="Lance K."/>
            <person name="Lara M."/>
            <person name="Lee W."/>
            <person name="Lennon N."/>
            <person name="Letendre F."/>
            <person name="LeVine R."/>
            <person name="Lipovsky A."/>
            <person name="Liu X."/>
            <person name="Liu J."/>
            <person name="Liu S."/>
            <person name="Lokyitsang T."/>
            <person name="Lokyitsang Y."/>
            <person name="Lubonja R."/>
            <person name="Lui A."/>
            <person name="MacDonald P."/>
            <person name="Magnisalis V."/>
            <person name="Maru K."/>
            <person name="Matthews C."/>
            <person name="McCusker W."/>
            <person name="McDonough S."/>
            <person name="Mehta T."/>
            <person name="Meldrim J."/>
            <person name="Meneus L."/>
            <person name="Mihai O."/>
            <person name="Mihalev A."/>
            <person name="Mihova T."/>
            <person name="Mittelman R."/>
            <person name="Mlenga V."/>
            <person name="Montmayeur A."/>
            <person name="Mulrain L."/>
            <person name="Navidi A."/>
            <person name="Naylor J."/>
            <person name="Negash T."/>
            <person name="Nguyen T."/>
            <person name="Nguyen N."/>
            <person name="Nicol R."/>
            <person name="Norbu C."/>
            <person name="Norbu N."/>
            <person name="Novod N."/>
            <person name="O'Neill B."/>
            <person name="Osman S."/>
            <person name="Markiewicz E."/>
            <person name="Oyono O.L."/>
            <person name="Patti C."/>
            <person name="Phunkhang P."/>
            <person name="Pierre F."/>
            <person name="Priest M."/>
            <person name="Raghuraman S."/>
            <person name="Rege F."/>
            <person name="Reyes R."/>
            <person name="Rise C."/>
            <person name="Rogov P."/>
            <person name="Ross K."/>
            <person name="Ryan E."/>
            <person name="Settipalli S."/>
            <person name="Shea T."/>
            <person name="Sherpa N."/>
            <person name="Shi L."/>
            <person name="Shih D."/>
            <person name="Sparrow T."/>
            <person name="Spaulding J."/>
            <person name="Stalker J."/>
            <person name="Stange-Thomann N."/>
            <person name="Stavropoulos S."/>
            <person name="Stone C."/>
            <person name="Strader C."/>
            <person name="Tesfaye S."/>
            <person name="Thomson T."/>
            <person name="Thoulutsang Y."/>
            <person name="Thoulutsang D."/>
            <person name="Topham K."/>
            <person name="Topping I."/>
            <person name="Tsamla T."/>
            <person name="Vassiliev H."/>
            <person name="Vo A."/>
            <person name="Wangchuk T."/>
            <person name="Wangdi T."/>
            <person name="Weiand M."/>
            <person name="Wilkinson J."/>
            <person name="Wilson A."/>
            <person name="Yadav S."/>
            <person name="Young G."/>
            <person name="Yu Q."/>
            <person name="Zembek L."/>
            <person name="Zhong D."/>
            <person name="Zimmer A."/>
            <person name="Zwirko Z."/>
            <person name="Jaffe D.B."/>
            <person name="Alvarez P."/>
            <person name="Brockman W."/>
            <person name="Butler J."/>
            <person name="Chin C."/>
            <person name="Gnerre S."/>
            <person name="Grabherr M."/>
            <person name="Kleber M."/>
            <person name="Mauceli E."/>
            <person name="MacCallum I."/>
        </authorList>
    </citation>
    <scope>NUCLEOTIDE SEQUENCE [LARGE SCALE GENOMIC DNA]</scope>
    <source>
        <strain evidence="2">Tucson 14024-0371.13</strain>
    </source>
</reference>
<proteinExistence type="predicted"/>